<proteinExistence type="predicted"/>
<dbReference type="Proteomes" id="UP000054279">
    <property type="component" value="Unassembled WGS sequence"/>
</dbReference>
<protein>
    <submittedName>
        <fullName evidence="1">Uncharacterized protein</fullName>
    </submittedName>
</protein>
<keyword evidence="2" id="KW-1185">Reference proteome</keyword>
<accession>A0A0C9UFN3</accession>
<evidence type="ECO:0000313" key="1">
    <source>
        <dbReference type="EMBL" id="KIJ41818.1"/>
    </source>
</evidence>
<sequence>MSLQTISGQSILRSFLDANAYPLKIPREWLGNATSDCRLNNGFLYGLVIKLLHDHRSAIEPMAIDLQRNLLAEPSLTFQSPAQYNIVTNLNTFIYPFGEASIWWEDGIKVAMHVVGFLLGFPGLVAKESVVNEFLQALGTDRVVHFAVMIRRCQNDLAKYAHSYDSPTFADRGIDLTHFSRITSTHPAVVIELNVLDINEFQRSLGALAAHCEPSIRFVVDEWRLFQVKLAMPILRRSPRG</sequence>
<name>A0A0C9UFN3_SPHS4</name>
<dbReference type="AlphaFoldDB" id="A0A0C9UFN3"/>
<dbReference type="EMBL" id="KN837134">
    <property type="protein sequence ID" value="KIJ41818.1"/>
    <property type="molecule type" value="Genomic_DNA"/>
</dbReference>
<evidence type="ECO:0000313" key="2">
    <source>
        <dbReference type="Proteomes" id="UP000054279"/>
    </source>
</evidence>
<gene>
    <name evidence="1" type="ORF">M422DRAFT_255137</name>
</gene>
<reference evidence="1 2" key="1">
    <citation type="submission" date="2014-06" db="EMBL/GenBank/DDBJ databases">
        <title>Evolutionary Origins and Diversification of the Mycorrhizal Mutualists.</title>
        <authorList>
            <consortium name="DOE Joint Genome Institute"/>
            <consortium name="Mycorrhizal Genomics Consortium"/>
            <person name="Kohler A."/>
            <person name="Kuo A."/>
            <person name="Nagy L.G."/>
            <person name="Floudas D."/>
            <person name="Copeland A."/>
            <person name="Barry K.W."/>
            <person name="Cichocki N."/>
            <person name="Veneault-Fourrey C."/>
            <person name="LaButti K."/>
            <person name="Lindquist E.A."/>
            <person name="Lipzen A."/>
            <person name="Lundell T."/>
            <person name="Morin E."/>
            <person name="Murat C."/>
            <person name="Riley R."/>
            <person name="Ohm R."/>
            <person name="Sun H."/>
            <person name="Tunlid A."/>
            <person name="Henrissat B."/>
            <person name="Grigoriev I.V."/>
            <person name="Hibbett D.S."/>
            <person name="Martin F."/>
        </authorList>
    </citation>
    <scope>NUCLEOTIDE SEQUENCE [LARGE SCALE GENOMIC DNA]</scope>
    <source>
        <strain evidence="1 2">SS14</strain>
    </source>
</reference>
<dbReference type="HOGENOM" id="CLU_1152374_0_0_1"/>
<organism evidence="1 2">
    <name type="scientific">Sphaerobolus stellatus (strain SS14)</name>
    <dbReference type="NCBI Taxonomy" id="990650"/>
    <lineage>
        <taxon>Eukaryota</taxon>
        <taxon>Fungi</taxon>
        <taxon>Dikarya</taxon>
        <taxon>Basidiomycota</taxon>
        <taxon>Agaricomycotina</taxon>
        <taxon>Agaricomycetes</taxon>
        <taxon>Phallomycetidae</taxon>
        <taxon>Geastrales</taxon>
        <taxon>Sphaerobolaceae</taxon>
        <taxon>Sphaerobolus</taxon>
    </lineage>
</organism>